<dbReference type="InterPro" id="IPR051312">
    <property type="entry name" value="Diverse_Substr_Oxidored"/>
</dbReference>
<reference evidence="2 3" key="1">
    <citation type="journal article" date="2016" name="Nat. Commun.">
        <title>Thousands of microbial genomes shed light on interconnected biogeochemical processes in an aquifer system.</title>
        <authorList>
            <person name="Anantharaman K."/>
            <person name="Brown C.T."/>
            <person name="Hug L.A."/>
            <person name="Sharon I."/>
            <person name="Castelle C.J."/>
            <person name="Probst A.J."/>
            <person name="Thomas B.C."/>
            <person name="Singh A."/>
            <person name="Wilkins M.J."/>
            <person name="Karaoz U."/>
            <person name="Brodie E.L."/>
            <person name="Williams K.H."/>
            <person name="Hubbard S.S."/>
            <person name="Banfield J.F."/>
        </authorList>
    </citation>
    <scope>NUCLEOTIDE SEQUENCE [LARGE SCALE GENOMIC DNA]</scope>
</reference>
<dbReference type="AlphaFoldDB" id="A0A1F5V5T4"/>
<proteinExistence type="predicted"/>
<dbReference type="PROSITE" id="PS51387">
    <property type="entry name" value="FAD_PCMH"/>
    <property type="match status" value="1"/>
</dbReference>
<dbReference type="GO" id="GO:0016491">
    <property type="term" value="F:oxidoreductase activity"/>
    <property type="evidence" value="ECO:0007669"/>
    <property type="project" value="InterPro"/>
</dbReference>
<organism evidence="2 3">
    <name type="scientific">Candidatus Fischerbacteria bacterium RBG_13_37_8</name>
    <dbReference type="NCBI Taxonomy" id="1817863"/>
    <lineage>
        <taxon>Bacteria</taxon>
        <taxon>Candidatus Fischeribacteriota</taxon>
    </lineage>
</organism>
<dbReference type="GO" id="GO:0071949">
    <property type="term" value="F:FAD binding"/>
    <property type="evidence" value="ECO:0007669"/>
    <property type="project" value="InterPro"/>
</dbReference>
<dbReference type="PANTHER" id="PTHR42659">
    <property type="entry name" value="XANTHINE DEHYDROGENASE SUBUNIT C-RELATED"/>
    <property type="match status" value="1"/>
</dbReference>
<dbReference type="InterPro" id="IPR036683">
    <property type="entry name" value="CO_DH_flav_C_dom_sf"/>
</dbReference>
<dbReference type="EMBL" id="MFGW01000232">
    <property type="protein sequence ID" value="OGF58799.1"/>
    <property type="molecule type" value="Genomic_DNA"/>
</dbReference>
<feature type="domain" description="FAD-binding PCMH-type" evidence="1">
    <location>
        <begin position="1"/>
        <end position="173"/>
    </location>
</feature>
<dbReference type="Proteomes" id="UP000178943">
    <property type="component" value="Unassembled WGS sequence"/>
</dbReference>
<sequence length="260" mass="28021">MRTIDYFKPQSLDEVWELKAQFPGARYIAGGTDLMVKMKNREVKPSALISLRSVPELTGITIEETIRIGAMTTITDLITHPELGNIFPVLIQAARRLGSPQIRNAGTVGGNLCNCSPCADTAQVLLVLDAALVIRNASGSKTIDLCDFFVGPGESCLASNELLTEIILHPSAPNTRAVFLKKGRVKMDLAIASVAVLLVMNEDKCIKARFSAGSVAPVPLRLSKVEELFNDAVISNELIKEAQSIAMKSVAAITDVRSTE</sequence>
<dbReference type="SUPFAM" id="SSF55447">
    <property type="entry name" value="CO dehydrogenase flavoprotein C-terminal domain-like"/>
    <property type="match status" value="1"/>
</dbReference>
<comment type="caution">
    <text evidence="2">The sequence shown here is derived from an EMBL/GenBank/DDBJ whole genome shotgun (WGS) entry which is preliminary data.</text>
</comment>
<evidence type="ECO:0000313" key="2">
    <source>
        <dbReference type="EMBL" id="OGF58799.1"/>
    </source>
</evidence>
<dbReference type="Gene3D" id="3.30.43.10">
    <property type="entry name" value="Uridine Diphospho-n-acetylenolpyruvylglucosamine Reductase, domain 2"/>
    <property type="match status" value="1"/>
</dbReference>
<dbReference type="InterPro" id="IPR036318">
    <property type="entry name" value="FAD-bd_PCMH-like_sf"/>
</dbReference>
<gene>
    <name evidence="2" type="ORF">A2Y62_09900</name>
</gene>
<accession>A0A1F5V5T4</accession>
<evidence type="ECO:0000259" key="1">
    <source>
        <dbReference type="PROSITE" id="PS51387"/>
    </source>
</evidence>
<dbReference type="SUPFAM" id="SSF56176">
    <property type="entry name" value="FAD-binding/transporter-associated domain-like"/>
    <property type="match status" value="1"/>
</dbReference>
<protein>
    <recommendedName>
        <fullName evidence="1">FAD-binding PCMH-type domain-containing protein</fullName>
    </recommendedName>
</protein>
<dbReference type="InterPro" id="IPR002346">
    <property type="entry name" value="Mopterin_DH_FAD-bd"/>
</dbReference>
<dbReference type="Pfam" id="PF03450">
    <property type="entry name" value="CO_deh_flav_C"/>
    <property type="match status" value="1"/>
</dbReference>
<dbReference type="Gene3D" id="3.30.390.50">
    <property type="entry name" value="CO dehydrogenase flavoprotein, C-terminal domain"/>
    <property type="match status" value="1"/>
</dbReference>
<feature type="non-terminal residue" evidence="2">
    <location>
        <position position="260"/>
    </location>
</feature>
<dbReference type="Gene3D" id="3.30.465.10">
    <property type="match status" value="1"/>
</dbReference>
<dbReference type="InterPro" id="IPR016169">
    <property type="entry name" value="FAD-bd_PCMH_sub2"/>
</dbReference>
<dbReference type="PANTHER" id="PTHR42659:SF9">
    <property type="entry name" value="XANTHINE DEHYDROGENASE FAD-BINDING SUBUNIT XDHB-RELATED"/>
    <property type="match status" value="1"/>
</dbReference>
<evidence type="ECO:0000313" key="3">
    <source>
        <dbReference type="Proteomes" id="UP000178943"/>
    </source>
</evidence>
<name>A0A1F5V5T4_9BACT</name>
<dbReference type="InterPro" id="IPR016166">
    <property type="entry name" value="FAD-bd_PCMH"/>
</dbReference>
<dbReference type="SMART" id="SM01092">
    <property type="entry name" value="CO_deh_flav_C"/>
    <property type="match status" value="1"/>
</dbReference>
<dbReference type="InterPro" id="IPR016167">
    <property type="entry name" value="FAD-bd_PCMH_sub1"/>
</dbReference>
<dbReference type="STRING" id="1817863.A2Y62_09900"/>
<dbReference type="InterPro" id="IPR005107">
    <property type="entry name" value="CO_DH_flav_C"/>
</dbReference>
<dbReference type="Pfam" id="PF00941">
    <property type="entry name" value="FAD_binding_5"/>
    <property type="match status" value="1"/>
</dbReference>